<dbReference type="AlphaFoldDB" id="A0A1M5BWE7"/>
<name>A0A1M5BWE7_STRHI</name>
<dbReference type="RefSeq" id="WP_073482472.1">
    <property type="nucleotide sequence ID" value="NZ_FQVN01000003.1"/>
</dbReference>
<dbReference type="STRING" id="2017.SAMN05444320_103758"/>
<proteinExistence type="predicted"/>
<sequence length="208" mass="22968">MRARPISPENLVEELAQRLGVLANRTRVRVAIDGPAAAHPERLADALVTPLRLLGLPVLRVSAQDFLRPASLRFERGREDPDSFYEDWLDVDGLRREVLDPAGARGSGRVLPSLWNSETDRATRADYVSLPPRGVVLLDGELLLAHGLPFDFAVHLWLSPAALARQTPSTDAWTLPAHSRYLAEAKPLDSADLVVRWDNPAHPALIHP</sequence>
<keyword evidence="2" id="KW-1185">Reference proteome</keyword>
<dbReference type="Gene3D" id="3.40.50.300">
    <property type="entry name" value="P-loop containing nucleotide triphosphate hydrolases"/>
    <property type="match status" value="1"/>
</dbReference>
<evidence type="ECO:0000313" key="2">
    <source>
        <dbReference type="Proteomes" id="UP000184501"/>
    </source>
</evidence>
<reference evidence="1 2" key="1">
    <citation type="submission" date="2016-11" db="EMBL/GenBank/DDBJ databases">
        <authorList>
            <person name="Jaros S."/>
            <person name="Januszkiewicz K."/>
            <person name="Wedrychowicz H."/>
        </authorList>
    </citation>
    <scope>NUCLEOTIDE SEQUENCE [LARGE SCALE GENOMIC DNA]</scope>
    <source>
        <strain evidence="1 2">DSM 44523</strain>
    </source>
</reference>
<dbReference type="InterPro" id="IPR027417">
    <property type="entry name" value="P-loop_NTPase"/>
</dbReference>
<dbReference type="EMBL" id="FQVN01000003">
    <property type="protein sequence ID" value="SHF46701.1"/>
    <property type="molecule type" value="Genomic_DNA"/>
</dbReference>
<dbReference type="Proteomes" id="UP000184501">
    <property type="component" value="Unassembled WGS sequence"/>
</dbReference>
<organism evidence="1 2">
    <name type="scientific">Streptoalloteichus hindustanus</name>
    <dbReference type="NCBI Taxonomy" id="2017"/>
    <lineage>
        <taxon>Bacteria</taxon>
        <taxon>Bacillati</taxon>
        <taxon>Actinomycetota</taxon>
        <taxon>Actinomycetes</taxon>
        <taxon>Pseudonocardiales</taxon>
        <taxon>Pseudonocardiaceae</taxon>
        <taxon>Streptoalloteichus</taxon>
    </lineage>
</organism>
<evidence type="ECO:0008006" key="3">
    <source>
        <dbReference type="Google" id="ProtNLM"/>
    </source>
</evidence>
<gene>
    <name evidence="1" type="ORF">SAMN05444320_103758</name>
</gene>
<evidence type="ECO:0000313" key="1">
    <source>
        <dbReference type="EMBL" id="SHF46701.1"/>
    </source>
</evidence>
<dbReference type="OrthoDB" id="5186671at2"/>
<protein>
    <recommendedName>
        <fullName evidence="3">Uridine kinase</fullName>
    </recommendedName>
</protein>
<accession>A0A1M5BWE7</accession>